<evidence type="ECO:0000313" key="1">
    <source>
        <dbReference type="EMBL" id="RWX21154.1"/>
    </source>
</evidence>
<protein>
    <submittedName>
        <fullName evidence="1">Uncharacterized protein</fullName>
    </submittedName>
</protein>
<organism evidence="1 2">
    <name type="scientific">Rhizobium leguminosarum</name>
    <dbReference type="NCBI Taxonomy" id="384"/>
    <lineage>
        <taxon>Bacteria</taxon>
        <taxon>Pseudomonadati</taxon>
        <taxon>Pseudomonadota</taxon>
        <taxon>Alphaproteobacteria</taxon>
        <taxon>Hyphomicrobiales</taxon>
        <taxon>Rhizobiaceae</taxon>
        <taxon>Rhizobium/Agrobacterium group</taxon>
        <taxon>Rhizobium</taxon>
    </lineage>
</organism>
<accession>A0A444HIA7</accession>
<dbReference type="AlphaFoldDB" id="A0A444HIA7"/>
<evidence type="ECO:0000313" key="2">
    <source>
        <dbReference type="Proteomes" id="UP000283817"/>
    </source>
</evidence>
<dbReference type="EMBL" id="SBHX01000122">
    <property type="protein sequence ID" value="RWX21154.1"/>
    <property type="molecule type" value="Genomic_DNA"/>
</dbReference>
<sequence>MWSPFVLSKQTESQLADFTQLFFGQALRHKITVPLRIQMGDRTTAEPYSTARAAGPFKSTGTGNFNNDCRSILPVPVFGSSATY</sequence>
<gene>
    <name evidence="1" type="ORF">EHI47_37160</name>
</gene>
<name>A0A444HIA7_RHILE</name>
<comment type="caution">
    <text evidence="1">The sequence shown here is derived from an EMBL/GenBank/DDBJ whole genome shotgun (WGS) entry which is preliminary data.</text>
</comment>
<dbReference type="Proteomes" id="UP000283817">
    <property type="component" value="Unassembled WGS sequence"/>
</dbReference>
<reference evidence="1 2" key="1">
    <citation type="submission" date="2019-01" db="EMBL/GenBank/DDBJ databases">
        <title>RHIZO-ID as a novel technology for direct rhizobia identification.</title>
        <authorList>
            <person name="De Meyer S.E."/>
        </authorList>
    </citation>
    <scope>NUCLEOTIDE SEQUENCE [LARGE SCALE GENOMIC DNA]</scope>
    <source>
        <strain evidence="1 2">WSM448</strain>
    </source>
</reference>
<proteinExistence type="predicted"/>